<accession>A0A919BVE2</accession>
<protein>
    <recommendedName>
        <fullName evidence="4">Scaffolding protein</fullName>
    </recommendedName>
</protein>
<proteinExistence type="predicted"/>
<organism evidence="2 3">
    <name type="scientific">Streptomyces filamentosus</name>
    <name type="common">Streptomyces roseosporus</name>
    <dbReference type="NCBI Taxonomy" id="67294"/>
    <lineage>
        <taxon>Bacteria</taxon>
        <taxon>Bacillati</taxon>
        <taxon>Actinomycetota</taxon>
        <taxon>Actinomycetes</taxon>
        <taxon>Kitasatosporales</taxon>
        <taxon>Streptomycetaceae</taxon>
        <taxon>Streptomyces</taxon>
    </lineage>
</organism>
<reference evidence="2" key="2">
    <citation type="submission" date="2020-09" db="EMBL/GenBank/DDBJ databases">
        <authorList>
            <person name="Sun Q."/>
            <person name="Ohkuma M."/>
        </authorList>
    </citation>
    <scope>NUCLEOTIDE SEQUENCE</scope>
    <source>
        <strain evidence="2">JCM 4122</strain>
    </source>
</reference>
<comment type="caution">
    <text evidence="2">The sequence shown here is derived from an EMBL/GenBank/DDBJ whole genome shotgun (WGS) entry which is preliminary data.</text>
</comment>
<evidence type="ECO:0008006" key="4">
    <source>
        <dbReference type="Google" id="ProtNLM"/>
    </source>
</evidence>
<dbReference type="Proteomes" id="UP000632849">
    <property type="component" value="Unassembled WGS sequence"/>
</dbReference>
<evidence type="ECO:0000313" key="3">
    <source>
        <dbReference type="Proteomes" id="UP000632849"/>
    </source>
</evidence>
<feature type="compositionally biased region" description="Acidic residues" evidence="1">
    <location>
        <begin position="1"/>
        <end position="20"/>
    </location>
</feature>
<feature type="compositionally biased region" description="Polar residues" evidence="1">
    <location>
        <begin position="164"/>
        <end position="177"/>
    </location>
</feature>
<sequence length="194" mass="21151">MPEETEVEQAEEPQEPDVSPEGDSKTDPWADPEAARREIEKLRRENAGHRTKVRELEPLAAKAKELEDAQKSEAERLTEQLTAERERAASATRVAVTAKVEALAATTFADPTDAAGALDPSAYVDESGSIDEARIQTDLADLLQRKPHWAKPAEGPRRPAPDRTQGSSGNGNRTPNDPATVFAEFMSQGLKQGR</sequence>
<dbReference type="AlphaFoldDB" id="A0A919BVE2"/>
<feature type="compositionally biased region" description="Basic and acidic residues" evidence="1">
    <location>
        <begin position="22"/>
        <end position="88"/>
    </location>
</feature>
<keyword evidence="3" id="KW-1185">Reference proteome</keyword>
<reference evidence="2" key="1">
    <citation type="journal article" date="2014" name="Int. J. Syst. Evol. Microbiol.">
        <title>Complete genome sequence of Corynebacterium casei LMG S-19264T (=DSM 44701T), isolated from a smear-ripened cheese.</title>
        <authorList>
            <consortium name="US DOE Joint Genome Institute (JGI-PGF)"/>
            <person name="Walter F."/>
            <person name="Albersmeier A."/>
            <person name="Kalinowski J."/>
            <person name="Ruckert C."/>
        </authorList>
    </citation>
    <scope>NUCLEOTIDE SEQUENCE</scope>
    <source>
        <strain evidence="2">JCM 4122</strain>
    </source>
</reference>
<dbReference type="RefSeq" id="WP_190043549.1">
    <property type="nucleotide sequence ID" value="NZ_BNBE01000003.1"/>
</dbReference>
<feature type="region of interest" description="Disordered" evidence="1">
    <location>
        <begin position="139"/>
        <end position="194"/>
    </location>
</feature>
<evidence type="ECO:0000313" key="2">
    <source>
        <dbReference type="EMBL" id="GHG14993.1"/>
    </source>
</evidence>
<name>A0A919BVE2_STRFL</name>
<gene>
    <name evidence="2" type="ORF">GCM10017667_55590</name>
</gene>
<dbReference type="EMBL" id="BNBE01000003">
    <property type="protein sequence ID" value="GHG14993.1"/>
    <property type="molecule type" value="Genomic_DNA"/>
</dbReference>
<feature type="region of interest" description="Disordered" evidence="1">
    <location>
        <begin position="1"/>
        <end position="90"/>
    </location>
</feature>
<evidence type="ECO:0000256" key="1">
    <source>
        <dbReference type="SAM" id="MobiDB-lite"/>
    </source>
</evidence>